<sequence>MANSVQTLEEEHKALIPNPNNSYNNDQSQEWVTMARSWLSTFPVGRTVTMSEFEGWFRSNHASLPEDVKSMPQSEIYQRLMSIQSCMGHPDQEKEGNQVDLPQARFQRTDQWIPVYSWLESLDKDEVVKSKDIADWLSDNPNVREQLCSRHSRYHLMHYIKKCHLKILKRKEKKKGLPHSDKATPLKVHKNVVSKQSVPVPCNSLSNSLRNLPKDDDAYLAKRNEAFRKYEITVEAHRHGGGEQPLSKIAIHKAIYAFNDAVSIRAYPLVLGTQGEDTQWITVELECPQPSEEDWIGVFSPATFYSSTCPPVDDPRQQAPFICSAPIKYKFANDSNFNYTKIGKSSLKFGLINQRADFSFALFSGRLSNPKLMAVSNVINFANPKAPLYPRLSQGKSWNGMTVTWTSGYNIIEAVPFVEWGLKGEIQTQSPAGTLTFHRNSMCGPPARTVGWRDPGCDDDLFRYTYKLGHRLYNGSYIWSKIYSFKSSPYPGQDSLQRVVIFGDMGKAERDGSNEYSNYQPGSLNTTDQLIKDLNHIDIVFHIGDLSYANGYISQWDQFTAQVEPIASTVPYMIASGNHERDTPGTGSFYDTDDSGGECGVLAETMFYVPAENRAKFWYATDYGMFHFCIADTEHDWRPGSEQYRFIENCLASADRQKQPWLIFAAHRVLGYSSSDWSQLQGSFGEPMGRKSLQKLWQKYKVDIAFFGHVHNYERTCPIYQNQCVNTETSHYSGTVNGTIHVVVGGGGSHLSEFGQVNATWSLYKDVDYGFVKLTAFDHSSLLFEYKKSSDGNVYDSFTISRDYRDVLACVHDGCEATTLAT</sequence>
<organism evidence="13 14">
    <name type="scientific">Liquidambar formosana</name>
    <name type="common">Formosan gum</name>
    <dbReference type="NCBI Taxonomy" id="63359"/>
    <lineage>
        <taxon>Eukaryota</taxon>
        <taxon>Viridiplantae</taxon>
        <taxon>Streptophyta</taxon>
        <taxon>Embryophyta</taxon>
        <taxon>Tracheophyta</taxon>
        <taxon>Spermatophyta</taxon>
        <taxon>Magnoliopsida</taxon>
        <taxon>eudicotyledons</taxon>
        <taxon>Gunneridae</taxon>
        <taxon>Pentapetalae</taxon>
        <taxon>Saxifragales</taxon>
        <taxon>Altingiaceae</taxon>
        <taxon>Liquidambar</taxon>
    </lineage>
</organism>
<evidence type="ECO:0000256" key="8">
    <source>
        <dbReference type="RuleBase" id="RU361203"/>
    </source>
</evidence>
<evidence type="ECO:0000259" key="12">
    <source>
        <dbReference type="Pfam" id="PF17808"/>
    </source>
</evidence>
<dbReference type="EC" id="3.1.3.2" evidence="8"/>
<comment type="catalytic activity">
    <reaction evidence="8">
        <text>a phosphate monoester + H2O = an alcohol + phosphate</text>
        <dbReference type="Rhea" id="RHEA:15017"/>
        <dbReference type="ChEBI" id="CHEBI:15377"/>
        <dbReference type="ChEBI" id="CHEBI:30879"/>
        <dbReference type="ChEBI" id="CHEBI:43474"/>
        <dbReference type="ChEBI" id="CHEBI:67140"/>
        <dbReference type="EC" id="3.1.3.2"/>
    </reaction>
</comment>
<dbReference type="InterPro" id="IPR029052">
    <property type="entry name" value="Metallo-depent_PP-like"/>
</dbReference>
<evidence type="ECO:0000313" key="13">
    <source>
        <dbReference type="EMBL" id="KAK9278929.1"/>
    </source>
</evidence>
<evidence type="ECO:0000256" key="4">
    <source>
        <dbReference type="ARBA" id="ARBA00011738"/>
    </source>
</evidence>
<evidence type="ECO:0000313" key="14">
    <source>
        <dbReference type="Proteomes" id="UP001415857"/>
    </source>
</evidence>
<proteinExistence type="inferred from homology"/>
<evidence type="ECO:0000256" key="6">
    <source>
        <dbReference type="ARBA" id="ARBA00022833"/>
    </source>
</evidence>
<dbReference type="Proteomes" id="UP001415857">
    <property type="component" value="Unassembled WGS sequence"/>
</dbReference>
<accession>A0AAP0RKX9</accession>
<evidence type="ECO:0000256" key="9">
    <source>
        <dbReference type="SAM" id="MobiDB-lite"/>
    </source>
</evidence>
<dbReference type="InterPro" id="IPR025733">
    <property type="entry name" value="PAPs_C"/>
</dbReference>
<feature type="domain" description="Purple acid phosphatase C-terminal" evidence="11">
    <location>
        <begin position="738"/>
        <end position="797"/>
    </location>
</feature>
<evidence type="ECO:0000256" key="3">
    <source>
        <dbReference type="ARBA" id="ARBA00008723"/>
    </source>
</evidence>
<keyword evidence="8" id="KW-0378">Hydrolase</keyword>
<keyword evidence="14" id="KW-1185">Reference proteome</keyword>
<dbReference type="EMBL" id="JBBPBK010000009">
    <property type="protein sequence ID" value="KAK9278929.1"/>
    <property type="molecule type" value="Genomic_DNA"/>
</dbReference>
<dbReference type="PANTHER" id="PTHR45778:SF44">
    <property type="entry name" value="PURPLE ACID PHOSPHATASE"/>
    <property type="match status" value="1"/>
</dbReference>
<comment type="cofactor">
    <cofactor evidence="1">
        <name>Zn(2+)</name>
        <dbReference type="ChEBI" id="CHEBI:29105"/>
    </cofactor>
</comment>
<evidence type="ECO:0000256" key="5">
    <source>
        <dbReference type="ARBA" id="ARBA00022729"/>
    </source>
</evidence>
<evidence type="ECO:0000256" key="1">
    <source>
        <dbReference type="ARBA" id="ARBA00001947"/>
    </source>
</evidence>
<comment type="similarity">
    <text evidence="3 8">Belongs to the metallophosphoesterase superfamily. Purple acid phosphatase family.</text>
</comment>
<dbReference type="InterPro" id="IPR008963">
    <property type="entry name" value="Purple_acid_Pase-like_N"/>
</dbReference>
<keyword evidence="7" id="KW-0325">Glycoprotein</keyword>
<evidence type="ECO:0000256" key="2">
    <source>
        <dbReference type="ARBA" id="ARBA00001962"/>
    </source>
</evidence>
<evidence type="ECO:0000256" key="7">
    <source>
        <dbReference type="ARBA" id="ARBA00023180"/>
    </source>
</evidence>
<dbReference type="SUPFAM" id="SSF56300">
    <property type="entry name" value="Metallo-dependent phosphatases"/>
    <property type="match status" value="1"/>
</dbReference>
<dbReference type="Pfam" id="PF17808">
    <property type="entry name" value="fn3_PAP"/>
    <property type="match status" value="1"/>
</dbReference>
<dbReference type="Pfam" id="PF00149">
    <property type="entry name" value="Metallophos"/>
    <property type="match status" value="1"/>
</dbReference>
<evidence type="ECO:0000259" key="10">
    <source>
        <dbReference type="Pfam" id="PF00149"/>
    </source>
</evidence>
<dbReference type="InterPro" id="IPR041792">
    <property type="entry name" value="MPP_PAP"/>
</dbReference>
<evidence type="ECO:0000259" key="11">
    <source>
        <dbReference type="Pfam" id="PF14008"/>
    </source>
</evidence>
<dbReference type="InterPro" id="IPR040974">
    <property type="entry name" value="Fn3_PAP"/>
</dbReference>
<comment type="cofactor">
    <cofactor evidence="2">
        <name>Fe cation</name>
        <dbReference type="ChEBI" id="CHEBI:24875"/>
    </cofactor>
</comment>
<feature type="region of interest" description="Disordered" evidence="9">
    <location>
        <begin position="1"/>
        <end position="22"/>
    </location>
</feature>
<gene>
    <name evidence="13" type="ORF">L1049_028510</name>
</gene>
<feature type="domain" description="Calcineurin-like phosphoesterase" evidence="10">
    <location>
        <begin position="498"/>
        <end position="713"/>
    </location>
</feature>
<dbReference type="CDD" id="cd00839">
    <property type="entry name" value="MPP_PAPs"/>
    <property type="match status" value="1"/>
</dbReference>
<dbReference type="SUPFAM" id="SSF49363">
    <property type="entry name" value="Purple acid phosphatase, N-terminal domain"/>
    <property type="match status" value="1"/>
</dbReference>
<name>A0AAP0RKX9_LIQFO</name>
<dbReference type="PANTHER" id="PTHR45778">
    <property type="entry name" value="PURPLE ACID PHOSPHATASE-RELATED"/>
    <property type="match status" value="1"/>
</dbReference>
<dbReference type="InterPro" id="IPR004843">
    <property type="entry name" value="Calcineurin-like_PHP"/>
</dbReference>
<dbReference type="GO" id="GO:0046872">
    <property type="term" value="F:metal ion binding"/>
    <property type="evidence" value="ECO:0007669"/>
    <property type="project" value="InterPro"/>
</dbReference>
<dbReference type="AlphaFoldDB" id="A0AAP0RKX9"/>
<feature type="domain" description="Purple acid phosphatase Fn3-like" evidence="12">
    <location>
        <begin position="264"/>
        <end position="383"/>
    </location>
</feature>
<comment type="caution">
    <text evidence="13">The sequence shown here is derived from an EMBL/GenBank/DDBJ whole genome shotgun (WGS) entry which is preliminary data.</text>
</comment>
<keyword evidence="6" id="KW-0862">Zinc</keyword>
<comment type="subunit">
    <text evidence="4">Homodimer.</text>
</comment>
<reference evidence="13 14" key="1">
    <citation type="journal article" date="2024" name="Plant J.">
        <title>Genome sequences and population genomics reveal climatic adaptation and genomic divergence between two closely related sweetgum species.</title>
        <authorList>
            <person name="Xu W.Q."/>
            <person name="Ren C.Q."/>
            <person name="Zhang X.Y."/>
            <person name="Comes H.P."/>
            <person name="Liu X.H."/>
            <person name="Li Y.G."/>
            <person name="Kettle C.J."/>
            <person name="Jalonen R."/>
            <person name="Gaisberger H."/>
            <person name="Ma Y.Z."/>
            <person name="Qiu Y.X."/>
        </authorList>
    </citation>
    <scope>NUCLEOTIDE SEQUENCE [LARGE SCALE GENOMIC DNA]</scope>
    <source>
        <strain evidence="13">Hangzhou</strain>
    </source>
</reference>
<dbReference type="GO" id="GO:0003993">
    <property type="term" value="F:acid phosphatase activity"/>
    <property type="evidence" value="ECO:0007669"/>
    <property type="project" value="UniProtKB-EC"/>
</dbReference>
<dbReference type="Pfam" id="PF14008">
    <property type="entry name" value="Metallophos_C"/>
    <property type="match status" value="1"/>
</dbReference>
<keyword evidence="5" id="KW-0732">Signal</keyword>
<dbReference type="Gene3D" id="3.60.21.10">
    <property type="match status" value="1"/>
</dbReference>
<protein>
    <recommendedName>
        <fullName evidence="8">Purple acid phosphatase</fullName>
        <ecNumber evidence="8">3.1.3.2</ecNumber>
    </recommendedName>
</protein>